<feature type="compositionally biased region" description="Low complexity" evidence="1">
    <location>
        <begin position="80"/>
        <end position="91"/>
    </location>
</feature>
<feature type="compositionally biased region" description="Acidic residues" evidence="1">
    <location>
        <begin position="162"/>
        <end position="174"/>
    </location>
</feature>
<sequence>MGSGVIYYEIKKRVKYEDFDGRADSDLAIGKTRRYHFDDEPFIHPLHIVRFNPDRPYKLPIESLLALRRGDPLKGKDPSPQRSSPSRRASPTLQYSPLNPIREGNKVEDKKTNVSTSSRVDEAKGIEEENKNEEEEDEEEEDPEEDPYEEEVPAIPRPMDMNADEDYLQYLEEL</sequence>
<evidence type="ECO:0000313" key="2">
    <source>
        <dbReference type="EMBL" id="MED6165782.1"/>
    </source>
</evidence>
<dbReference type="EMBL" id="JASCZI010124079">
    <property type="protein sequence ID" value="MED6165782.1"/>
    <property type="molecule type" value="Genomic_DNA"/>
</dbReference>
<dbReference type="Proteomes" id="UP001341840">
    <property type="component" value="Unassembled WGS sequence"/>
</dbReference>
<evidence type="ECO:0000313" key="3">
    <source>
        <dbReference type="Proteomes" id="UP001341840"/>
    </source>
</evidence>
<organism evidence="2 3">
    <name type="scientific">Stylosanthes scabra</name>
    <dbReference type="NCBI Taxonomy" id="79078"/>
    <lineage>
        <taxon>Eukaryota</taxon>
        <taxon>Viridiplantae</taxon>
        <taxon>Streptophyta</taxon>
        <taxon>Embryophyta</taxon>
        <taxon>Tracheophyta</taxon>
        <taxon>Spermatophyta</taxon>
        <taxon>Magnoliopsida</taxon>
        <taxon>eudicotyledons</taxon>
        <taxon>Gunneridae</taxon>
        <taxon>Pentapetalae</taxon>
        <taxon>rosids</taxon>
        <taxon>fabids</taxon>
        <taxon>Fabales</taxon>
        <taxon>Fabaceae</taxon>
        <taxon>Papilionoideae</taxon>
        <taxon>50 kb inversion clade</taxon>
        <taxon>dalbergioids sensu lato</taxon>
        <taxon>Dalbergieae</taxon>
        <taxon>Pterocarpus clade</taxon>
        <taxon>Stylosanthes</taxon>
    </lineage>
</organism>
<comment type="caution">
    <text evidence="2">The sequence shown here is derived from an EMBL/GenBank/DDBJ whole genome shotgun (WGS) entry which is preliminary data.</text>
</comment>
<proteinExistence type="predicted"/>
<feature type="compositionally biased region" description="Basic and acidic residues" evidence="1">
    <location>
        <begin position="119"/>
        <end position="129"/>
    </location>
</feature>
<gene>
    <name evidence="2" type="ORF">PIB30_102919</name>
</gene>
<feature type="region of interest" description="Disordered" evidence="1">
    <location>
        <begin position="67"/>
        <end position="174"/>
    </location>
</feature>
<evidence type="ECO:0000256" key="1">
    <source>
        <dbReference type="SAM" id="MobiDB-lite"/>
    </source>
</evidence>
<feature type="compositionally biased region" description="Acidic residues" evidence="1">
    <location>
        <begin position="130"/>
        <end position="152"/>
    </location>
</feature>
<accession>A0ABU6UWW2</accession>
<protein>
    <submittedName>
        <fullName evidence="2">Uncharacterized protein</fullName>
    </submittedName>
</protein>
<keyword evidence="3" id="KW-1185">Reference proteome</keyword>
<name>A0ABU6UWW2_9FABA</name>
<feature type="compositionally biased region" description="Basic and acidic residues" evidence="1">
    <location>
        <begin position="68"/>
        <end position="79"/>
    </location>
</feature>
<reference evidence="2 3" key="1">
    <citation type="journal article" date="2023" name="Plants (Basel)">
        <title>Bridging the Gap: Combining Genomics and Transcriptomics Approaches to Understand Stylosanthes scabra, an Orphan Legume from the Brazilian Caatinga.</title>
        <authorList>
            <person name="Ferreira-Neto J.R.C."/>
            <person name="da Silva M.D."/>
            <person name="Binneck E."/>
            <person name="de Melo N.F."/>
            <person name="da Silva R.H."/>
            <person name="de Melo A.L.T.M."/>
            <person name="Pandolfi V."/>
            <person name="Bustamante F.O."/>
            <person name="Brasileiro-Vidal A.C."/>
            <person name="Benko-Iseppon A.M."/>
        </authorList>
    </citation>
    <scope>NUCLEOTIDE SEQUENCE [LARGE SCALE GENOMIC DNA]</scope>
    <source>
        <tissue evidence="2">Leaves</tissue>
    </source>
</reference>
<feature type="compositionally biased region" description="Basic and acidic residues" evidence="1">
    <location>
        <begin position="103"/>
        <end position="112"/>
    </location>
</feature>